<evidence type="ECO:0000313" key="1">
    <source>
        <dbReference type="EMBL" id="NWN59805.1"/>
    </source>
</evidence>
<comment type="caution">
    <text evidence="1">The sequence shown here is derived from an EMBL/GenBank/DDBJ whole genome shotgun (WGS) entry which is preliminary data.</text>
</comment>
<evidence type="ECO:0000313" key="2">
    <source>
        <dbReference type="Proteomes" id="UP000543908"/>
    </source>
</evidence>
<dbReference type="RefSeq" id="WP_179028474.1">
    <property type="nucleotide sequence ID" value="NZ_JABUHS010000003.1"/>
</dbReference>
<dbReference type="GO" id="GO:0005524">
    <property type="term" value="F:ATP binding"/>
    <property type="evidence" value="ECO:0007669"/>
    <property type="project" value="UniProtKB-KW"/>
</dbReference>
<keyword evidence="1" id="KW-0547">Nucleotide-binding</keyword>
<accession>A0A7Y8RJR4</accession>
<gene>
    <name evidence="1" type="ORF">HT123_00710</name>
</gene>
<dbReference type="Proteomes" id="UP000543908">
    <property type="component" value="Unassembled WGS sequence"/>
</dbReference>
<dbReference type="InterPro" id="IPR036890">
    <property type="entry name" value="HATPase_C_sf"/>
</dbReference>
<dbReference type="AlphaFoldDB" id="A0A7Y8RJR4"/>
<reference evidence="1 2" key="1">
    <citation type="submission" date="2020-05" db="EMBL/GenBank/DDBJ databases">
        <title>Onion-isolated Pseudomonas sp.</title>
        <authorList>
            <person name="Fujikawa T."/>
            <person name="Sawada H."/>
        </authorList>
    </citation>
    <scope>NUCLEOTIDE SEQUENCE [LARGE SCALE GENOMIC DNA]</scope>
    <source>
        <strain evidence="1 2">MAFF 301512</strain>
    </source>
</reference>
<sequence length="418" mass="46260">MHNTHIMIPSNLDDKSLLNFFQGWKWIDKPVGPVKLDFTQVNFIAPYAVTLFAAYYFYLKEVKRKHAQILFSPSSVAGSYLVNSGFLELTKQGSETPNFINGDRIVKLSRIKKSSEIPAFANNVMQVLSIEDEEVSGAVKYSLIELLRNVVQHSFSDIGAVAMAQYYPNTGLVEICVADCGLGIAKTLSEAYPEIDSDMKAVKFATQPHVSRTFVPAMYNSMQDNAGLGLFFIKQIAARASGSLFLGSGSALVDIWGDKKGEEQKIYKIAKKDGWPGTFAYLQLRKDSIAEFDQILQGCRHLAAEARKYPNELALDFITEIPEIDGLYVVKVTEFEEDVERASHIREVEIIPRINGGVMVVIDFQGVSFATQSFVHALMYKVVRDGQTLGSSLSIANCSNSTREAVMAVAAYAKLTPS</sequence>
<dbReference type="SUPFAM" id="SSF55874">
    <property type="entry name" value="ATPase domain of HSP90 chaperone/DNA topoisomerase II/histidine kinase"/>
    <property type="match status" value="1"/>
</dbReference>
<name>A0A7Y8RJR4_9PSED</name>
<dbReference type="EMBL" id="JABUHS010000003">
    <property type="protein sequence ID" value="NWN59805.1"/>
    <property type="molecule type" value="Genomic_DNA"/>
</dbReference>
<keyword evidence="1" id="KW-0067">ATP-binding</keyword>
<organism evidence="1 2">
    <name type="scientific">Pseudomonas allii</name>
    <dbReference type="NCBI Taxonomy" id="2740531"/>
    <lineage>
        <taxon>Bacteria</taxon>
        <taxon>Pseudomonadati</taxon>
        <taxon>Pseudomonadota</taxon>
        <taxon>Gammaproteobacteria</taxon>
        <taxon>Pseudomonadales</taxon>
        <taxon>Pseudomonadaceae</taxon>
        <taxon>Pseudomonas</taxon>
    </lineage>
</organism>
<proteinExistence type="predicted"/>
<protein>
    <submittedName>
        <fullName evidence="1">ATP-binding protein</fullName>
    </submittedName>
</protein>
<dbReference type="Gene3D" id="3.30.565.10">
    <property type="entry name" value="Histidine kinase-like ATPase, C-terminal domain"/>
    <property type="match status" value="1"/>
</dbReference>